<reference evidence="2" key="1">
    <citation type="submission" date="2022-11" db="UniProtKB">
        <authorList>
            <consortium name="WormBaseParasite"/>
        </authorList>
    </citation>
    <scope>IDENTIFICATION</scope>
</reference>
<protein>
    <submittedName>
        <fullName evidence="2">Uncharacterized protein</fullName>
    </submittedName>
</protein>
<proteinExistence type="predicted"/>
<keyword evidence="1" id="KW-1185">Reference proteome</keyword>
<dbReference type="AlphaFoldDB" id="A0A915L0Z9"/>
<accession>A0A915L0Z9</accession>
<evidence type="ECO:0000313" key="1">
    <source>
        <dbReference type="Proteomes" id="UP000887565"/>
    </source>
</evidence>
<name>A0A915L0Z9_ROMCU</name>
<dbReference type="WBParaSite" id="nRc.2.0.1.t44385-RA">
    <property type="protein sequence ID" value="nRc.2.0.1.t44385-RA"/>
    <property type="gene ID" value="nRc.2.0.1.g44385"/>
</dbReference>
<sequence>MDNLHYPNLEYAEKFGLKNKQEKQDEGKVDNVWDINLQEALQASQAADRTNIALEGWALRSQRKHDV</sequence>
<evidence type="ECO:0000313" key="2">
    <source>
        <dbReference type="WBParaSite" id="nRc.2.0.1.t44385-RA"/>
    </source>
</evidence>
<dbReference type="Proteomes" id="UP000887565">
    <property type="component" value="Unplaced"/>
</dbReference>
<organism evidence="1 2">
    <name type="scientific">Romanomermis culicivorax</name>
    <name type="common">Nematode worm</name>
    <dbReference type="NCBI Taxonomy" id="13658"/>
    <lineage>
        <taxon>Eukaryota</taxon>
        <taxon>Metazoa</taxon>
        <taxon>Ecdysozoa</taxon>
        <taxon>Nematoda</taxon>
        <taxon>Enoplea</taxon>
        <taxon>Dorylaimia</taxon>
        <taxon>Mermithida</taxon>
        <taxon>Mermithoidea</taxon>
        <taxon>Mermithidae</taxon>
        <taxon>Romanomermis</taxon>
    </lineage>
</organism>